<dbReference type="OrthoDB" id="5982228at2759"/>
<dbReference type="EMBL" id="CAKXYY010000004">
    <property type="protein sequence ID" value="CAH2351742.1"/>
    <property type="molecule type" value="Genomic_DNA"/>
</dbReference>
<feature type="transmembrane region" description="Helical" evidence="5">
    <location>
        <begin position="481"/>
        <end position="503"/>
    </location>
</feature>
<organism evidence="6 7">
    <name type="scientific">[Candida] railenensis</name>
    <dbReference type="NCBI Taxonomy" id="45579"/>
    <lineage>
        <taxon>Eukaryota</taxon>
        <taxon>Fungi</taxon>
        <taxon>Dikarya</taxon>
        <taxon>Ascomycota</taxon>
        <taxon>Saccharomycotina</taxon>
        <taxon>Pichiomycetes</taxon>
        <taxon>Debaryomycetaceae</taxon>
        <taxon>Kurtzmaniella</taxon>
    </lineage>
</organism>
<comment type="caution">
    <text evidence="6">The sequence shown here is derived from an EMBL/GenBank/DDBJ whole genome shotgun (WGS) entry which is preliminary data.</text>
</comment>
<feature type="transmembrane region" description="Helical" evidence="5">
    <location>
        <begin position="330"/>
        <end position="352"/>
    </location>
</feature>
<reference evidence="6" key="1">
    <citation type="submission" date="2022-03" db="EMBL/GenBank/DDBJ databases">
        <authorList>
            <person name="Legras J.-L."/>
            <person name="Devillers H."/>
            <person name="Grondin C."/>
        </authorList>
    </citation>
    <scope>NUCLEOTIDE SEQUENCE</scope>
    <source>
        <strain evidence="6">CLIB 1423</strain>
    </source>
</reference>
<dbReference type="Proteomes" id="UP000837801">
    <property type="component" value="Unassembled WGS sequence"/>
</dbReference>
<dbReference type="GO" id="GO:0016020">
    <property type="term" value="C:membrane"/>
    <property type="evidence" value="ECO:0007669"/>
    <property type="project" value="UniProtKB-SubCell"/>
</dbReference>
<feature type="transmembrane region" description="Helical" evidence="5">
    <location>
        <begin position="378"/>
        <end position="399"/>
    </location>
</feature>
<evidence type="ECO:0000313" key="6">
    <source>
        <dbReference type="EMBL" id="CAH2351742.1"/>
    </source>
</evidence>
<dbReference type="Gene3D" id="1.20.1740.10">
    <property type="entry name" value="Amino acid/polyamine transporter I"/>
    <property type="match status" value="1"/>
</dbReference>
<feature type="transmembrane region" description="Helical" evidence="5">
    <location>
        <begin position="85"/>
        <end position="109"/>
    </location>
</feature>
<name>A0A9P0VX81_9ASCO</name>
<evidence type="ECO:0000256" key="5">
    <source>
        <dbReference type="SAM" id="Phobius"/>
    </source>
</evidence>
<accession>A0A9P0VX81</accession>
<dbReference type="InterPro" id="IPR002293">
    <property type="entry name" value="AA/rel_permease1"/>
</dbReference>
<feature type="transmembrane region" description="Helical" evidence="5">
    <location>
        <begin position="172"/>
        <end position="191"/>
    </location>
</feature>
<gene>
    <name evidence="6" type="ORF">CLIB1423_04S04918</name>
</gene>
<feature type="transmembrane region" description="Helical" evidence="5">
    <location>
        <begin position="129"/>
        <end position="160"/>
    </location>
</feature>
<sequence>MPGYLRAVLNPIIGAEKQKPDDYVEDDSSDAQFSIGAPVEKINPLGYNLDYFTAYFMALQGVIGTGIFANPASILKSIGSVGASYVLWVTGFIIAMLQILVYIEFVTYFKRRSGGNVVYLEQSYPKPKFLVASTYAAVSVILSFSTSSAIAFGSYILAAANYDATAWQQRGVGVAVLTFVCVLTIANSRLALQLSNLLGFIKTVFVIFIAITGLVVLGGNTRVENPTKVFHNSWEGTTKDGNAISNAIIKVAFSYGGTQYLFAIAGEADPRKTKNMFKYFLPGVMFSIFIFYLLIITAFYAGIGDVDTIKKSGSLVSAVFFKSVFGTEKAATALDVFVALSALGHLLAVVVGQSRSIRECGRQGVLPYASWWTTTKPWGTPVLPVIAIWIVNIIVLLAPPPGDAYNFVVDIGSYSGYIFSLLLVVGLLLVRKSRKAEGLGYEGFKVPLPIVVIVILYSIFVIALAWVPPSDGTLIGSDVSFFYAAYTITTVGLLLLCVAYYYVWGRILPKIFKYEHRTSYYTLENGEKGHTVIKVPYAELAEWDAHHDSNGRLLESDDLSSLNVVDVDHGEEIGKKASP</sequence>
<feature type="transmembrane region" description="Helical" evidence="5">
    <location>
        <begin position="197"/>
        <end position="218"/>
    </location>
</feature>
<evidence type="ECO:0000256" key="4">
    <source>
        <dbReference type="ARBA" id="ARBA00023136"/>
    </source>
</evidence>
<comment type="subcellular location">
    <subcellularLocation>
        <location evidence="1">Membrane</location>
        <topology evidence="1">Multi-pass membrane protein</topology>
    </subcellularLocation>
</comment>
<dbReference type="PANTHER" id="PTHR11785">
    <property type="entry name" value="AMINO ACID TRANSPORTER"/>
    <property type="match status" value="1"/>
</dbReference>
<feature type="transmembrane region" description="Helical" evidence="5">
    <location>
        <begin position="279"/>
        <end position="303"/>
    </location>
</feature>
<keyword evidence="7" id="KW-1185">Reference proteome</keyword>
<keyword evidence="2 5" id="KW-0812">Transmembrane</keyword>
<evidence type="ECO:0000256" key="2">
    <source>
        <dbReference type="ARBA" id="ARBA00022692"/>
    </source>
</evidence>
<keyword evidence="3 5" id="KW-1133">Transmembrane helix</keyword>
<dbReference type="GO" id="GO:0015179">
    <property type="term" value="F:L-amino acid transmembrane transporter activity"/>
    <property type="evidence" value="ECO:0007669"/>
    <property type="project" value="TreeGrafter"/>
</dbReference>
<protein>
    <submittedName>
        <fullName evidence="6">High-affinity methionine permease</fullName>
    </submittedName>
</protein>
<keyword evidence="4 5" id="KW-0472">Membrane</keyword>
<dbReference type="InterPro" id="IPR050598">
    <property type="entry name" value="AminoAcid_Transporter"/>
</dbReference>
<feature type="transmembrane region" description="Helical" evidence="5">
    <location>
        <begin position="411"/>
        <end position="430"/>
    </location>
</feature>
<dbReference type="Pfam" id="PF13520">
    <property type="entry name" value="AA_permease_2"/>
    <property type="match status" value="1"/>
</dbReference>
<evidence type="ECO:0000256" key="3">
    <source>
        <dbReference type="ARBA" id="ARBA00022989"/>
    </source>
</evidence>
<proteinExistence type="predicted"/>
<feature type="transmembrane region" description="Helical" evidence="5">
    <location>
        <begin position="52"/>
        <end position="73"/>
    </location>
</feature>
<dbReference type="PANTHER" id="PTHR11785:SF353">
    <property type="entry name" value="METHIONINE TRANSPORTER (EUROFUNG)"/>
    <property type="match status" value="1"/>
</dbReference>
<evidence type="ECO:0000256" key="1">
    <source>
        <dbReference type="ARBA" id="ARBA00004141"/>
    </source>
</evidence>
<evidence type="ECO:0000313" key="7">
    <source>
        <dbReference type="Proteomes" id="UP000837801"/>
    </source>
</evidence>
<dbReference type="AlphaFoldDB" id="A0A9P0VX81"/>
<feature type="transmembrane region" description="Helical" evidence="5">
    <location>
        <begin position="450"/>
        <end position="469"/>
    </location>
</feature>